<keyword evidence="1" id="KW-0732">Signal</keyword>
<dbReference type="Proteomes" id="UP000663836">
    <property type="component" value="Unassembled WGS sequence"/>
</dbReference>
<dbReference type="AlphaFoldDB" id="A0A813WVZ4"/>
<evidence type="ECO:0000256" key="1">
    <source>
        <dbReference type="SAM" id="SignalP"/>
    </source>
</evidence>
<feature type="signal peptide" evidence="1">
    <location>
        <begin position="1"/>
        <end position="18"/>
    </location>
</feature>
<evidence type="ECO:0000313" key="2">
    <source>
        <dbReference type="EMBL" id="CAF0862904.1"/>
    </source>
</evidence>
<evidence type="ECO:0000313" key="4">
    <source>
        <dbReference type="Proteomes" id="UP000663864"/>
    </source>
</evidence>
<dbReference type="EMBL" id="CAJOBD010000475">
    <property type="protein sequence ID" value="CAF3674953.1"/>
    <property type="molecule type" value="Genomic_DNA"/>
</dbReference>
<reference evidence="2" key="1">
    <citation type="submission" date="2021-02" db="EMBL/GenBank/DDBJ databases">
        <authorList>
            <person name="Nowell W R."/>
        </authorList>
    </citation>
    <scope>NUCLEOTIDE SEQUENCE</scope>
</reference>
<organism evidence="2 4">
    <name type="scientific">Rotaria sordida</name>
    <dbReference type="NCBI Taxonomy" id="392033"/>
    <lineage>
        <taxon>Eukaryota</taxon>
        <taxon>Metazoa</taxon>
        <taxon>Spiralia</taxon>
        <taxon>Gnathifera</taxon>
        <taxon>Rotifera</taxon>
        <taxon>Eurotatoria</taxon>
        <taxon>Bdelloidea</taxon>
        <taxon>Philodinida</taxon>
        <taxon>Philodinidae</taxon>
        <taxon>Rotaria</taxon>
    </lineage>
</organism>
<accession>A0A813WVZ4</accession>
<name>A0A813WVZ4_9BILA</name>
<feature type="chain" id="PRO_5035598796" evidence="1">
    <location>
        <begin position="19"/>
        <end position="152"/>
    </location>
</feature>
<protein>
    <submittedName>
        <fullName evidence="2">Uncharacterized protein</fullName>
    </submittedName>
</protein>
<comment type="caution">
    <text evidence="2">The sequence shown here is derived from an EMBL/GenBank/DDBJ whole genome shotgun (WGS) entry which is preliminary data.</text>
</comment>
<sequence length="152" mass="17193">MVTISFIIVAIFFTFVSSNNENNIIRITNSGSTNTAGYVIELYRNGLVKWTVAPRYRPSFSTTPSSTTAQNSIQLSLFRTNNIFQAVEQASPFNQYEPVFCIKSVSFGTKLHVTYNEQQTPDLNCPQRDQRLIVLSKSINELITDLHINTFS</sequence>
<evidence type="ECO:0000313" key="3">
    <source>
        <dbReference type="EMBL" id="CAF3674953.1"/>
    </source>
</evidence>
<proteinExistence type="predicted"/>
<dbReference type="Proteomes" id="UP000663864">
    <property type="component" value="Unassembled WGS sequence"/>
</dbReference>
<gene>
    <name evidence="3" type="ORF">JBS370_LOCUS7801</name>
    <name evidence="2" type="ORF">ZHD862_LOCUS5474</name>
</gene>
<dbReference type="EMBL" id="CAJNOT010000144">
    <property type="protein sequence ID" value="CAF0862904.1"/>
    <property type="molecule type" value="Genomic_DNA"/>
</dbReference>